<name>A0A1H6UBB7_9LACT</name>
<gene>
    <name evidence="12" type="ORF">SAMN04488113_13014</name>
</gene>
<evidence type="ECO:0000259" key="11">
    <source>
        <dbReference type="Pfam" id="PF16916"/>
    </source>
</evidence>
<dbReference type="STRING" id="1130080.SAMN04488113_13014"/>
<keyword evidence="7 9" id="KW-0472">Membrane</keyword>
<evidence type="ECO:0000256" key="3">
    <source>
        <dbReference type="ARBA" id="ARBA00022448"/>
    </source>
</evidence>
<sequence>MFDHDNQESTSKSSGQKDKEKSGNHAKRNIGIVFIINLIFSVVEFVFGVIFNSVAIMSDAVHDLGDAVSSGFAWFFQKYSEKERNDTYTFGYSRFSLLGALVTATVLLGGSLFIIYRSIPRLINPEPVDVTGMMWLSIAAIMLNGFATIILSRGSSKNEKVLSLHMLEDVLGWVGVLVVSIAMRYTDWYRLDPMLSIVISGYIFYLTVPQFLSTMKILLDRAPENTNVKEIIDKIKGISGVQEISDFHIWSIDGQENALVATVLIEADSSHDRQNIKDKIREIAAENNVNKHVTIEMTTDLEEFKNKKVTQKDMQTDPVKE</sequence>
<dbReference type="InterPro" id="IPR058533">
    <property type="entry name" value="Cation_efflux_TM"/>
</dbReference>
<feature type="transmembrane region" description="Helical" evidence="9">
    <location>
        <begin position="194"/>
        <end position="212"/>
    </location>
</feature>
<evidence type="ECO:0000256" key="4">
    <source>
        <dbReference type="ARBA" id="ARBA00022692"/>
    </source>
</evidence>
<dbReference type="GO" id="GO:0005886">
    <property type="term" value="C:plasma membrane"/>
    <property type="evidence" value="ECO:0007669"/>
    <property type="project" value="TreeGrafter"/>
</dbReference>
<proteinExistence type="inferred from homology"/>
<dbReference type="EMBL" id="FNYW01000030">
    <property type="protein sequence ID" value="SEI89601.1"/>
    <property type="molecule type" value="Genomic_DNA"/>
</dbReference>
<dbReference type="InterPro" id="IPR027470">
    <property type="entry name" value="Cation_efflux_CTD"/>
</dbReference>
<dbReference type="NCBIfam" id="TIGR01297">
    <property type="entry name" value="CDF"/>
    <property type="match status" value="1"/>
</dbReference>
<evidence type="ECO:0000256" key="7">
    <source>
        <dbReference type="ARBA" id="ARBA00023136"/>
    </source>
</evidence>
<keyword evidence="13" id="KW-1185">Reference proteome</keyword>
<feature type="domain" description="Cation efflux protein transmembrane" evidence="10">
    <location>
        <begin position="32"/>
        <end position="219"/>
    </location>
</feature>
<evidence type="ECO:0000256" key="8">
    <source>
        <dbReference type="SAM" id="MobiDB-lite"/>
    </source>
</evidence>
<evidence type="ECO:0000259" key="10">
    <source>
        <dbReference type="Pfam" id="PF01545"/>
    </source>
</evidence>
<dbReference type="Gene3D" id="1.20.1510.10">
    <property type="entry name" value="Cation efflux protein transmembrane domain"/>
    <property type="match status" value="1"/>
</dbReference>
<feature type="transmembrane region" description="Helical" evidence="9">
    <location>
        <begin position="131"/>
        <end position="152"/>
    </location>
</feature>
<feature type="domain" description="Cation efflux protein cytoplasmic" evidence="11">
    <location>
        <begin position="223"/>
        <end position="297"/>
    </location>
</feature>
<protein>
    <submittedName>
        <fullName evidence="12">Cobalt-zinc-cadmium efflux system protein</fullName>
    </submittedName>
</protein>
<keyword evidence="4 9" id="KW-0812">Transmembrane</keyword>
<evidence type="ECO:0000256" key="6">
    <source>
        <dbReference type="ARBA" id="ARBA00023065"/>
    </source>
</evidence>
<dbReference type="RefSeq" id="WP_091635625.1">
    <property type="nucleotide sequence ID" value="NZ_FNYW01000030.1"/>
</dbReference>
<dbReference type="SUPFAM" id="SSF161111">
    <property type="entry name" value="Cation efflux protein transmembrane domain-like"/>
    <property type="match status" value="1"/>
</dbReference>
<feature type="transmembrane region" description="Helical" evidence="9">
    <location>
        <begin position="164"/>
        <end position="182"/>
    </location>
</feature>
<feature type="transmembrane region" description="Helical" evidence="9">
    <location>
        <begin position="30"/>
        <end position="54"/>
    </location>
</feature>
<dbReference type="Pfam" id="PF01545">
    <property type="entry name" value="Cation_efflux"/>
    <property type="match status" value="1"/>
</dbReference>
<keyword evidence="3" id="KW-0813">Transport</keyword>
<keyword evidence="6" id="KW-0406">Ion transport</keyword>
<evidence type="ECO:0000256" key="5">
    <source>
        <dbReference type="ARBA" id="ARBA00022989"/>
    </source>
</evidence>
<dbReference type="PANTHER" id="PTHR11562:SF17">
    <property type="entry name" value="RE54080P-RELATED"/>
    <property type="match status" value="1"/>
</dbReference>
<dbReference type="AlphaFoldDB" id="A0A1H6UBB7"/>
<evidence type="ECO:0000313" key="12">
    <source>
        <dbReference type="EMBL" id="SEI89601.1"/>
    </source>
</evidence>
<reference evidence="13" key="1">
    <citation type="submission" date="2016-10" db="EMBL/GenBank/DDBJ databases">
        <authorList>
            <person name="Varghese N."/>
            <person name="Submissions S."/>
        </authorList>
    </citation>
    <scope>NUCLEOTIDE SEQUENCE [LARGE SCALE GENOMIC DNA]</scope>
    <source>
        <strain evidence="13">DSM 25751</strain>
    </source>
</reference>
<dbReference type="InterPro" id="IPR002524">
    <property type="entry name" value="Cation_efflux"/>
</dbReference>
<evidence type="ECO:0000256" key="9">
    <source>
        <dbReference type="SAM" id="Phobius"/>
    </source>
</evidence>
<dbReference type="PANTHER" id="PTHR11562">
    <property type="entry name" value="CATION EFFLUX PROTEIN/ ZINC TRANSPORTER"/>
    <property type="match status" value="1"/>
</dbReference>
<dbReference type="Pfam" id="PF16916">
    <property type="entry name" value="ZT_dimer"/>
    <property type="match status" value="1"/>
</dbReference>
<feature type="transmembrane region" description="Helical" evidence="9">
    <location>
        <begin position="97"/>
        <end position="119"/>
    </location>
</feature>
<dbReference type="Proteomes" id="UP000198564">
    <property type="component" value="Unassembled WGS sequence"/>
</dbReference>
<organism evidence="12 13">
    <name type="scientific">Alkalibacterium gilvum</name>
    <dbReference type="NCBI Taxonomy" id="1130080"/>
    <lineage>
        <taxon>Bacteria</taxon>
        <taxon>Bacillati</taxon>
        <taxon>Bacillota</taxon>
        <taxon>Bacilli</taxon>
        <taxon>Lactobacillales</taxon>
        <taxon>Carnobacteriaceae</taxon>
        <taxon>Alkalibacterium</taxon>
    </lineage>
</organism>
<comment type="subcellular location">
    <subcellularLocation>
        <location evidence="1">Membrane</location>
        <topology evidence="1">Multi-pass membrane protein</topology>
    </subcellularLocation>
</comment>
<dbReference type="GO" id="GO:0005385">
    <property type="term" value="F:zinc ion transmembrane transporter activity"/>
    <property type="evidence" value="ECO:0007669"/>
    <property type="project" value="TreeGrafter"/>
</dbReference>
<comment type="similarity">
    <text evidence="2">Belongs to the cation diffusion facilitator (CDF) transporter (TC 2.A.4) family. SLC30A subfamily.</text>
</comment>
<evidence type="ECO:0000256" key="2">
    <source>
        <dbReference type="ARBA" id="ARBA00008873"/>
    </source>
</evidence>
<keyword evidence="5 9" id="KW-1133">Transmembrane helix</keyword>
<dbReference type="InterPro" id="IPR027469">
    <property type="entry name" value="Cation_efflux_TMD_sf"/>
</dbReference>
<dbReference type="InterPro" id="IPR050681">
    <property type="entry name" value="CDF/SLC30A"/>
</dbReference>
<evidence type="ECO:0000256" key="1">
    <source>
        <dbReference type="ARBA" id="ARBA00004141"/>
    </source>
</evidence>
<evidence type="ECO:0000313" key="13">
    <source>
        <dbReference type="Proteomes" id="UP000198564"/>
    </source>
</evidence>
<feature type="region of interest" description="Disordered" evidence="8">
    <location>
        <begin position="1"/>
        <end position="23"/>
    </location>
</feature>
<accession>A0A1H6UBB7</accession>
<dbReference type="OrthoDB" id="9809646at2"/>